<sequence>MSLLRHVGGFGVESEGDQWGAAFRCTDNALPTETWPDAFHPVSPGEIGGNDDGAAALHAVLSCAARSCAAAAEAVRKRRHAAGSKVVAAGGADAAVAPATDRKKRNGREPPFADDAGEAFTPSPGVVVVSLPPRCGGEALVRLVALASGFFAAEEDALREASHIEELMQFFASSHSAEAKFEPAAGVACAGVPASATSPAASASVEAESAAREAAPLQPLLRLSLYDFWTLSKKQLARLLLRRREGSARVAPLSGDPSVVARSAAAQAASAACAPDVCLAVWREGDDALSVRKAAETLIEEALKDHGSKPGGMSGRVSAGAAPRQQQPLHRGKNTRNAPEDEACDNWRSLVAFVELARPPREAFVQRPLQQAVSVPTPPSAAAAASEEVTTRVPALPLLLPYEEPLKEETEAERALRWLQQDHLLQHFIIPPLERPLELPWGLAEAQLLPSWRLQRGDRRQQLQLFALRNSQAGDILAAPLHALDLLFWKLTPGAAKMLKWEEAGRGPLSDAGDEVCYAWGGAGDAKSEGAPGGGPPPSAVDAEALAAALSKCVPVCLSPVAASPCAAAACELVGELALGAVALLQHGDLPGAFESLNTSSTASLVLHRRRVRSLAQQQRQATRKRMQRAVEGPQRAVLLAQRLTAVGLQSLAERSGSQGPPPSREGGGSPEAVVQVLEDGEELSSEELSSDSSGRTVQNLQLVEAEVSEEAEAEAADVGALLERYVLPCGEAMPFSSVGTLLHAGEEVRLSLLERATERQQKATGRGRGSKGGGGNRGRGLPSLEPQAKLDSILSWLEGVTASSR</sequence>
<reference evidence="2 3" key="1">
    <citation type="journal article" date="2016" name="BMC Genomics">
        <title>Comparative genomics reveals Cyclospora cayetanensis possesses coccidia-like metabolism and invasion components but unique surface antigens.</title>
        <authorList>
            <person name="Liu S."/>
            <person name="Wang L."/>
            <person name="Zheng H."/>
            <person name="Xu Z."/>
            <person name="Roellig D.M."/>
            <person name="Li N."/>
            <person name="Frace M.A."/>
            <person name="Tang K."/>
            <person name="Arrowood M.J."/>
            <person name="Moss D.M."/>
            <person name="Zhang L."/>
            <person name="Feng Y."/>
            <person name="Xiao L."/>
        </authorList>
    </citation>
    <scope>NUCLEOTIDE SEQUENCE [LARGE SCALE GENOMIC DNA]</scope>
    <source>
        <strain evidence="2 3">CHN_HEN01</strain>
    </source>
</reference>
<protein>
    <submittedName>
        <fullName evidence="2">Uncharacterized protein</fullName>
    </submittedName>
</protein>
<evidence type="ECO:0000256" key="1">
    <source>
        <dbReference type="SAM" id="MobiDB-lite"/>
    </source>
</evidence>
<accession>A0A1D3CTZ2</accession>
<comment type="caution">
    <text evidence="2">The sequence shown here is derived from an EMBL/GenBank/DDBJ whole genome shotgun (WGS) entry which is preliminary data.</text>
</comment>
<dbReference type="AlphaFoldDB" id="A0A1D3CTZ2"/>
<name>A0A1D3CTZ2_9EIME</name>
<gene>
    <name evidence="2" type="ORF">cyc_02003</name>
</gene>
<feature type="region of interest" description="Disordered" evidence="1">
    <location>
        <begin position="305"/>
        <end position="341"/>
    </location>
</feature>
<feature type="region of interest" description="Disordered" evidence="1">
    <location>
        <begin position="758"/>
        <end position="787"/>
    </location>
</feature>
<proteinExistence type="predicted"/>
<feature type="region of interest" description="Disordered" evidence="1">
    <location>
        <begin position="95"/>
        <end position="118"/>
    </location>
</feature>
<dbReference type="VEuPathDB" id="ToxoDB:cyc_02003"/>
<dbReference type="EMBL" id="JROU02001983">
    <property type="protein sequence ID" value="OEH74648.1"/>
    <property type="molecule type" value="Genomic_DNA"/>
</dbReference>
<feature type="compositionally biased region" description="Gly residues" evidence="1">
    <location>
        <begin position="767"/>
        <end position="779"/>
    </location>
</feature>
<organism evidence="2 3">
    <name type="scientific">Cyclospora cayetanensis</name>
    <dbReference type="NCBI Taxonomy" id="88456"/>
    <lineage>
        <taxon>Eukaryota</taxon>
        <taxon>Sar</taxon>
        <taxon>Alveolata</taxon>
        <taxon>Apicomplexa</taxon>
        <taxon>Conoidasida</taxon>
        <taxon>Coccidia</taxon>
        <taxon>Eucoccidiorida</taxon>
        <taxon>Eimeriorina</taxon>
        <taxon>Eimeriidae</taxon>
        <taxon>Cyclospora</taxon>
    </lineage>
</organism>
<evidence type="ECO:0000313" key="2">
    <source>
        <dbReference type="EMBL" id="OEH74648.1"/>
    </source>
</evidence>
<dbReference type="VEuPathDB" id="ToxoDB:LOC113146485"/>
<feature type="region of interest" description="Disordered" evidence="1">
    <location>
        <begin position="652"/>
        <end position="671"/>
    </location>
</feature>
<evidence type="ECO:0000313" key="3">
    <source>
        <dbReference type="Proteomes" id="UP000095192"/>
    </source>
</evidence>
<dbReference type="Proteomes" id="UP000095192">
    <property type="component" value="Unassembled WGS sequence"/>
</dbReference>
<dbReference type="InParanoid" id="A0A1D3CTZ2"/>
<keyword evidence="3" id="KW-1185">Reference proteome</keyword>